<feature type="region of interest" description="Disordered" evidence="1">
    <location>
        <begin position="145"/>
        <end position="171"/>
    </location>
</feature>
<name>A0AAD3H8D3_9STRA</name>
<evidence type="ECO:0000256" key="2">
    <source>
        <dbReference type="SAM" id="Phobius"/>
    </source>
</evidence>
<keyword evidence="2" id="KW-0472">Membrane</keyword>
<protein>
    <submittedName>
        <fullName evidence="3">Uncharacterized protein</fullName>
    </submittedName>
</protein>
<feature type="transmembrane region" description="Helical" evidence="2">
    <location>
        <begin position="72"/>
        <end position="91"/>
    </location>
</feature>
<feature type="compositionally biased region" description="Basic and acidic residues" evidence="1">
    <location>
        <begin position="158"/>
        <end position="171"/>
    </location>
</feature>
<keyword evidence="2" id="KW-0812">Transmembrane</keyword>
<dbReference type="SUPFAM" id="SSF50814">
    <property type="entry name" value="Lipocalins"/>
    <property type="match status" value="1"/>
</dbReference>
<feature type="compositionally biased region" description="Basic residues" evidence="1">
    <location>
        <begin position="148"/>
        <end position="157"/>
    </location>
</feature>
<comment type="caution">
    <text evidence="3">The sequence shown here is derived from an EMBL/GenBank/DDBJ whole genome shotgun (WGS) entry which is preliminary data.</text>
</comment>
<gene>
    <name evidence="3" type="ORF">CTEN210_10195</name>
</gene>
<keyword evidence="2" id="KW-1133">Transmembrane helix</keyword>
<feature type="transmembrane region" description="Helical" evidence="2">
    <location>
        <begin position="98"/>
        <end position="116"/>
    </location>
</feature>
<dbReference type="Gene3D" id="2.40.128.20">
    <property type="match status" value="1"/>
</dbReference>
<dbReference type="InterPro" id="IPR012674">
    <property type="entry name" value="Calycin"/>
</dbReference>
<evidence type="ECO:0000256" key="1">
    <source>
        <dbReference type="SAM" id="MobiDB-lite"/>
    </source>
</evidence>
<dbReference type="AlphaFoldDB" id="A0AAD3H8D3"/>
<dbReference type="Proteomes" id="UP001054902">
    <property type="component" value="Unassembled WGS sequence"/>
</dbReference>
<evidence type="ECO:0000313" key="3">
    <source>
        <dbReference type="EMBL" id="GFH53719.1"/>
    </source>
</evidence>
<sequence>MSKTAKETSTAPPSNETSVHEEIEVPLSVIQPNEDLQKSNHKIPEDQSVIDLSAELPQISKSSSKLRRPGHGIITFLFLLLTGAGIALFAVKETRKSSIVIYLPIYATCLLGYILFLCCVNNEGEEDDYNPEPVALKQYLETQESQKKASKRSKRSKISQDPESQKQMTDDKFVDHQVMTMSISESFEVDDVDRARYHEHAHHVFTPPHVAMGGFFKDNFPGISKSFEGIEAQFHGAASKFRHKVLPPHQCVACQTGVYIVDDRDALSTVCHHKDCSHQHEKRPKFQNPDIDCENYMDVHGFEKDVIFGDSSVEEDTDLSFDTSLRTREELNDTDISGLDDTLTTNTKTTATTSTSSILNLTGKYKLVHNHNFEAFLKTQNIPMLLRKAADKARPIHIYTHDIEKGTFRVQIDGIVKGDTTFTLDGPPSDSNIRHIKFKDHVTYVENGQAVQVKKVAQNAAKDQAQILIVKRTLANNGHNMVLSSKAIFEDGRESLESVQTFHRIQ</sequence>
<dbReference type="EMBL" id="BLLK01000047">
    <property type="protein sequence ID" value="GFH53719.1"/>
    <property type="molecule type" value="Genomic_DNA"/>
</dbReference>
<evidence type="ECO:0000313" key="4">
    <source>
        <dbReference type="Proteomes" id="UP001054902"/>
    </source>
</evidence>
<feature type="region of interest" description="Disordered" evidence="1">
    <location>
        <begin position="1"/>
        <end position="23"/>
    </location>
</feature>
<proteinExistence type="predicted"/>
<organism evidence="3 4">
    <name type="scientific">Chaetoceros tenuissimus</name>
    <dbReference type="NCBI Taxonomy" id="426638"/>
    <lineage>
        <taxon>Eukaryota</taxon>
        <taxon>Sar</taxon>
        <taxon>Stramenopiles</taxon>
        <taxon>Ochrophyta</taxon>
        <taxon>Bacillariophyta</taxon>
        <taxon>Coscinodiscophyceae</taxon>
        <taxon>Chaetocerotophycidae</taxon>
        <taxon>Chaetocerotales</taxon>
        <taxon>Chaetocerotaceae</taxon>
        <taxon>Chaetoceros</taxon>
    </lineage>
</organism>
<reference evidence="3 4" key="1">
    <citation type="journal article" date="2021" name="Sci. Rep.">
        <title>The genome of the diatom Chaetoceros tenuissimus carries an ancient integrated fragment of an extant virus.</title>
        <authorList>
            <person name="Hongo Y."/>
            <person name="Kimura K."/>
            <person name="Takaki Y."/>
            <person name="Yoshida Y."/>
            <person name="Baba S."/>
            <person name="Kobayashi G."/>
            <person name="Nagasaki K."/>
            <person name="Hano T."/>
            <person name="Tomaru Y."/>
        </authorList>
    </citation>
    <scope>NUCLEOTIDE SEQUENCE [LARGE SCALE GENOMIC DNA]</scope>
    <source>
        <strain evidence="3 4">NIES-3715</strain>
    </source>
</reference>
<keyword evidence="4" id="KW-1185">Reference proteome</keyword>
<accession>A0AAD3H8D3</accession>
<feature type="compositionally biased region" description="Polar residues" evidence="1">
    <location>
        <begin position="7"/>
        <end position="17"/>
    </location>
</feature>